<dbReference type="Proteomes" id="UP000186922">
    <property type="component" value="Unassembled WGS sequence"/>
</dbReference>
<sequence>MFCYLTELTTGDVEKNLLIWASTRPNHLRALCSVGPSEELKKANQSSFSLMAI</sequence>
<evidence type="ECO:0000313" key="2">
    <source>
        <dbReference type="Proteomes" id="UP000186922"/>
    </source>
</evidence>
<evidence type="ECO:0000313" key="1">
    <source>
        <dbReference type="EMBL" id="GAU87731.1"/>
    </source>
</evidence>
<proteinExistence type="predicted"/>
<dbReference type="AlphaFoldDB" id="A0A1D1UE22"/>
<organism evidence="1 2">
    <name type="scientific">Ramazzottius varieornatus</name>
    <name type="common">Water bear</name>
    <name type="synonym">Tardigrade</name>
    <dbReference type="NCBI Taxonomy" id="947166"/>
    <lineage>
        <taxon>Eukaryota</taxon>
        <taxon>Metazoa</taxon>
        <taxon>Ecdysozoa</taxon>
        <taxon>Tardigrada</taxon>
        <taxon>Eutardigrada</taxon>
        <taxon>Parachela</taxon>
        <taxon>Hypsibioidea</taxon>
        <taxon>Ramazzottiidae</taxon>
        <taxon>Ramazzottius</taxon>
    </lineage>
</organism>
<comment type="caution">
    <text evidence="1">The sequence shown here is derived from an EMBL/GenBank/DDBJ whole genome shotgun (WGS) entry which is preliminary data.</text>
</comment>
<gene>
    <name evidence="1" type="primary">RvY_00537-1</name>
    <name evidence="1" type="synonym">RvY_00537.1</name>
    <name evidence="1" type="ORF">RvY_00537</name>
</gene>
<protein>
    <submittedName>
        <fullName evidence="1">Uncharacterized protein</fullName>
    </submittedName>
</protein>
<dbReference type="EMBL" id="BDGG01000001">
    <property type="protein sequence ID" value="GAU87731.1"/>
    <property type="molecule type" value="Genomic_DNA"/>
</dbReference>
<reference evidence="1 2" key="1">
    <citation type="journal article" date="2016" name="Nat. Commun.">
        <title>Extremotolerant tardigrade genome and improved radiotolerance of human cultured cells by tardigrade-unique protein.</title>
        <authorList>
            <person name="Hashimoto T."/>
            <person name="Horikawa D.D."/>
            <person name="Saito Y."/>
            <person name="Kuwahara H."/>
            <person name="Kozuka-Hata H."/>
            <person name="Shin-I T."/>
            <person name="Minakuchi Y."/>
            <person name="Ohishi K."/>
            <person name="Motoyama A."/>
            <person name="Aizu T."/>
            <person name="Enomoto A."/>
            <person name="Kondo K."/>
            <person name="Tanaka S."/>
            <person name="Hara Y."/>
            <person name="Koshikawa S."/>
            <person name="Sagara H."/>
            <person name="Miura T."/>
            <person name="Yokobori S."/>
            <person name="Miyagawa K."/>
            <person name="Suzuki Y."/>
            <person name="Kubo T."/>
            <person name="Oyama M."/>
            <person name="Kohara Y."/>
            <person name="Fujiyama A."/>
            <person name="Arakawa K."/>
            <person name="Katayama T."/>
            <person name="Toyoda A."/>
            <person name="Kunieda T."/>
        </authorList>
    </citation>
    <scope>NUCLEOTIDE SEQUENCE [LARGE SCALE GENOMIC DNA]</scope>
    <source>
        <strain evidence="1 2">YOKOZUNA-1</strain>
    </source>
</reference>
<keyword evidence="2" id="KW-1185">Reference proteome</keyword>
<accession>A0A1D1UE22</accession>
<name>A0A1D1UE22_RAMVA</name>